<dbReference type="Pfam" id="PF00698">
    <property type="entry name" value="Acyl_transf_1"/>
    <property type="match status" value="1"/>
</dbReference>
<dbReference type="Pfam" id="PF08659">
    <property type="entry name" value="KR"/>
    <property type="match status" value="1"/>
</dbReference>
<dbReference type="InterPro" id="IPR052568">
    <property type="entry name" value="PKS-FAS_Synthase"/>
</dbReference>
<dbReference type="InterPro" id="IPR016039">
    <property type="entry name" value="Thiolase-like"/>
</dbReference>
<feature type="compositionally biased region" description="Basic and acidic residues" evidence="4">
    <location>
        <begin position="1720"/>
        <end position="1741"/>
    </location>
</feature>
<feature type="compositionally biased region" description="Low complexity" evidence="4">
    <location>
        <begin position="1687"/>
        <end position="1706"/>
    </location>
</feature>
<feature type="domain" description="Ketosynthase family 3 (KS3)" evidence="5">
    <location>
        <begin position="650"/>
        <end position="1082"/>
    </location>
</feature>
<evidence type="ECO:0000256" key="4">
    <source>
        <dbReference type="SAM" id="MobiDB-lite"/>
    </source>
</evidence>
<accession>A0A543ICA4</accession>
<feature type="compositionally biased region" description="Low complexity" evidence="4">
    <location>
        <begin position="1585"/>
        <end position="1602"/>
    </location>
</feature>
<dbReference type="SMART" id="SM00822">
    <property type="entry name" value="PKS_KR"/>
    <property type="match status" value="1"/>
</dbReference>
<keyword evidence="1" id="KW-0596">Phosphopantetheine</keyword>
<dbReference type="InterPro" id="IPR057326">
    <property type="entry name" value="KR_dom"/>
</dbReference>
<proteinExistence type="predicted"/>
<dbReference type="InterPro" id="IPR036291">
    <property type="entry name" value="NAD(P)-bd_dom_sf"/>
</dbReference>
<keyword evidence="3 6" id="KW-0808">Transferase</keyword>
<evidence type="ECO:0000256" key="2">
    <source>
        <dbReference type="ARBA" id="ARBA00022553"/>
    </source>
</evidence>
<dbReference type="SMART" id="SM00827">
    <property type="entry name" value="PKS_AT"/>
    <property type="match status" value="1"/>
</dbReference>
<evidence type="ECO:0000259" key="5">
    <source>
        <dbReference type="PROSITE" id="PS52004"/>
    </source>
</evidence>
<dbReference type="InterPro" id="IPR014031">
    <property type="entry name" value="Ketoacyl_synth_C"/>
</dbReference>
<evidence type="ECO:0000313" key="6">
    <source>
        <dbReference type="EMBL" id="TQM68197.1"/>
    </source>
</evidence>
<dbReference type="EMBL" id="VFPO01000001">
    <property type="protein sequence ID" value="TQM68197.1"/>
    <property type="molecule type" value="Genomic_DNA"/>
</dbReference>
<dbReference type="InterPro" id="IPR014030">
    <property type="entry name" value="Ketoacyl_synth_N"/>
</dbReference>
<evidence type="ECO:0000256" key="1">
    <source>
        <dbReference type="ARBA" id="ARBA00022450"/>
    </source>
</evidence>
<dbReference type="SUPFAM" id="SSF52151">
    <property type="entry name" value="FabD/lysophospholipase-like"/>
    <property type="match status" value="1"/>
</dbReference>
<dbReference type="SUPFAM" id="SSF51412">
    <property type="entry name" value="Inosine monophosphate dehydrogenase (IMPDH)"/>
    <property type="match status" value="2"/>
</dbReference>
<evidence type="ECO:0000313" key="7">
    <source>
        <dbReference type="Proteomes" id="UP000316706"/>
    </source>
</evidence>
<dbReference type="Pfam" id="PF03060">
    <property type="entry name" value="NMO"/>
    <property type="match status" value="1"/>
</dbReference>
<name>A0A543ICA4_9ACTN</name>
<gene>
    <name evidence="6" type="ORF">FHX41_1834</name>
</gene>
<keyword evidence="7" id="KW-1185">Reference proteome</keyword>
<dbReference type="InterPro" id="IPR020841">
    <property type="entry name" value="PKS_Beta-ketoAc_synthase_dom"/>
</dbReference>
<dbReference type="InterPro" id="IPR016036">
    <property type="entry name" value="Malonyl_transacylase_ACP-bd"/>
</dbReference>
<dbReference type="PROSITE" id="PS52004">
    <property type="entry name" value="KS3_2"/>
    <property type="match status" value="1"/>
</dbReference>
<dbReference type="Gene3D" id="3.40.366.10">
    <property type="entry name" value="Malonyl-Coenzyme A Acyl Carrier Protein, domain 2"/>
    <property type="match status" value="1"/>
</dbReference>
<dbReference type="Pfam" id="PF02801">
    <property type="entry name" value="Ketoacyl-synt_C"/>
    <property type="match status" value="1"/>
</dbReference>
<dbReference type="InterPro" id="IPR013785">
    <property type="entry name" value="Aldolase_TIM"/>
</dbReference>
<dbReference type="Gene3D" id="3.30.70.250">
    <property type="entry name" value="Malonyl-CoA ACP transacylase, ACP-binding"/>
    <property type="match status" value="1"/>
</dbReference>
<dbReference type="InterPro" id="IPR016035">
    <property type="entry name" value="Acyl_Trfase/lysoPLipase"/>
</dbReference>
<dbReference type="InterPro" id="IPR013968">
    <property type="entry name" value="PKS_KR"/>
</dbReference>
<dbReference type="Gene3D" id="3.40.47.10">
    <property type="match status" value="1"/>
</dbReference>
<feature type="compositionally biased region" description="Basic residues" evidence="4">
    <location>
        <begin position="1857"/>
        <end position="1866"/>
    </location>
</feature>
<dbReference type="SUPFAM" id="SSF51735">
    <property type="entry name" value="NAD(P)-binding Rossmann-fold domains"/>
    <property type="match status" value="2"/>
</dbReference>
<dbReference type="SUPFAM" id="SSF53901">
    <property type="entry name" value="Thiolase-like"/>
    <property type="match status" value="1"/>
</dbReference>
<keyword evidence="2" id="KW-0597">Phosphoprotein</keyword>
<reference evidence="6 7" key="1">
    <citation type="submission" date="2019-06" db="EMBL/GenBank/DDBJ databases">
        <title>Sequencing the genomes of 1000 actinobacteria strains.</title>
        <authorList>
            <person name="Klenk H.-P."/>
        </authorList>
    </citation>
    <scope>NUCLEOTIDE SEQUENCE [LARGE SCALE GENOMIC DNA]</scope>
    <source>
        <strain evidence="6 7">DSM 45043</strain>
    </source>
</reference>
<sequence>MAADTGEYGRGAQGRPRIEIIGVTPFGRPAPHLAVAVARAGGTGVLDLGADLASGHAALADVRRWWTGPFGVRVPAGCRVRPAELPAAADTVLMDAPALRSDDSLDVAGFARGRRLLVEVVDPDEAAAVVPVARGFTDDVGLVARGAEGAGRAGDLTTFVLLQRLLADPSVDVPVYAAGGIGPHTAAAAVAGGAAGVVLDVQLALVREADAPAEVAAAMARGVPDADGAVVVQGRPLPVGQDGPAAAALAARHKTAGGVVQAVRDQIGAHLRAAVRVEPLAPREGAGGPVYPVVQGPMTHVSDRSAFAGAVAQEGGLPFLALALMDGDEVAELLRETADRLGGLPWGVGVAAAAPAGFTPPDVRAAQLAAVRAAAPPYALLAGGRPAEAESLEEAGIGAYLHVPSPELLDRFLDEGARKFVLQGGEGGGLCGPFAAFPLWEALVGRLASFGGDPAELSVMFAGGVHDERSAAMVAALAGPLAERGADVRVLMGTGYLFTTEAVATGAIVPGYQDVALACDGTALLESSAGRATRCARTPYAETFAETRAELEQVGTPGDEVGRRLEKLNLARLRVAAKGLRRANRVDADEQYAAGLYAMGDVAALRSSTTGVAALHEQVTAGATAFLAARAAELGVVATGPAAGARRPRPADIAIIGIGCVFPGARDADGFWANVVAGADAVTEVRHWDPAVHDDPSGEGREPCKRGGFIPDVPFDPHAYGIPPEELGGIAPVQLLSLEVAARALRDAGYADRPFDRSRTSVYFGAGGVDDLAAAYAMRALLPTYLGEVPAELDELLPRPTAESSAGVLTNVIAGRIAHALDLAGANCTVDADGAASLAALDAACKDLAAGSSDMVLCGAADLGTGVHDYLLLAPGLSPSGRPAAFDASADGTVPGEGVACVVLKRLADAERDGDRVYAVVKSVAASSDGRSLGPTTPRADGQRLALDRACERAGVSPASIGLVEAHGSGAEADDRTELSALSAVFDAAAPGGVTLGSVKTQIGHTRRAAGLAGLIKTAYALHTGVLPGTPRLERPVPERRPDGPFVFGGIARPWAARPRDRYAGVSAFGYGGTNFHAVLSGYDGAPEPVSGLAEWPAELFLIRAADRAEARAELDRLLELSAGEPRLRDLARTAASLQGPVQVAFVATGLDDLRAKLALAGEFRPAPGVFPASGEAGQVAFLFPGQGSRRPNMLADLFVAFPRLQRLLRLAGGRYAPAMFPPAAFGPEETARQLDGIARVAAPAVGIAGLAVHRLLTALGVHPDVAGGHGDLVALCAAGVFDDADMVELSAARAEAAGEAEATVVVAASPGEVRAALSGVPEVVIAQHDAPRRVVVAGTGAGLDRALDALSAAGLTAERVAVPCACPATGASVPSGDLLPRDLRSPAFPVWSSATAAPYDTDPAELAAALAGQGAGPVRFAEQIEAMYEAGARIFVEAGPGRVLTDLVGEILGDRPHTAVGCDAPGEHGLTRLLHALAELAAAGVPVDPLTLFAGRDAHPMTTAPGPAPGWIVNGRTVRAADGTYPPNALRPAQRVSGLRREAEAAVLEYLRTSREILAAQHEVVLRHLGATPRKAVPAPRPAEPSTETPATETPSTPETALPHDQLQDGEVPEEVPARETEPAPSGLSTSHGLETHGRASAQRTTISPGIAYEDEPPARTGPSESGEALAARAQSAVSTADPVLEDVPSSESDAPPSDEPSTSPGLNTPEPASALHTETQHDTEPQHDTEAQHDTETQHAEPSQCAESTQDTTSQDTEPGSNGASQPDEKSALPDLKPQGRRTMQDTGSVLARAYGNAPTAQDEPATPAGTPSATDLDAPLEQGSAPARPEEAPEDTESGRSGWLASGEMSVLRRSGRRGRRDAKKPDVATGEASEEAPKQKAERRTVRVDTQVWPRVEPAGPPPGPVRHVPRTVDLEVLPMPPESGSVFAGRRFLVVDDGCGIALELAAALERHGAQVRTPREVDGPCDGLIHLAALRPAASGVLPQAYDGVRRALSGGLRWLVLASGAGGRFGQRFDGGGIGDPRPGAGLRGIARTVAQEYPEVLVRALDVDTKDTPRAIALRILAELLDTTAPIVVGHEGGRRRGFTLVPEELEGDPGASLGPDGVVLLTGGARGATARVALELARTSRCHIEILGRTPEPEGEPAFPDVPDEAGLRRALVAEGRTEEIETTIRRILAEREMRRNLAALRAHAASVRYHAVDVRNLMTVRDLVRDVRRRNGRLDGIVHGAGVVEERLIHDKTQASFERVYRTKVEGASALAQAAGPDLGFFVVLGGAAGVHGARGHVDHAAAGDACAMLAHVWRTRLRGRVLVADWAAGAVEPDLLLKEIAHGRETHVVFTGAVR</sequence>
<dbReference type="CDD" id="cd00833">
    <property type="entry name" value="PKS"/>
    <property type="match status" value="1"/>
</dbReference>
<dbReference type="PANTHER" id="PTHR43074:SF1">
    <property type="entry name" value="BETA-KETOACYL SYNTHASE FAMILY PROTEIN-RELATED"/>
    <property type="match status" value="1"/>
</dbReference>
<dbReference type="OrthoDB" id="9778690at2"/>
<dbReference type="SMART" id="SM00825">
    <property type="entry name" value="PKS_KS"/>
    <property type="match status" value="1"/>
</dbReference>
<protein>
    <submittedName>
        <fullName evidence="6">Acyl transferase domain-containing protein</fullName>
    </submittedName>
</protein>
<dbReference type="InterPro" id="IPR014043">
    <property type="entry name" value="Acyl_transferase_dom"/>
</dbReference>
<dbReference type="Pfam" id="PF00109">
    <property type="entry name" value="ketoacyl-synt"/>
    <property type="match status" value="1"/>
</dbReference>
<feature type="region of interest" description="Disordered" evidence="4">
    <location>
        <begin position="1572"/>
        <end position="1890"/>
    </location>
</feature>
<comment type="caution">
    <text evidence="6">The sequence shown here is derived from an EMBL/GenBank/DDBJ whole genome shotgun (WGS) entry which is preliminary data.</text>
</comment>
<dbReference type="Proteomes" id="UP000316706">
    <property type="component" value="Unassembled WGS sequence"/>
</dbReference>
<organism evidence="6 7">
    <name type="scientific">Actinomadura hallensis</name>
    <dbReference type="NCBI Taxonomy" id="337895"/>
    <lineage>
        <taxon>Bacteria</taxon>
        <taxon>Bacillati</taxon>
        <taxon>Actinomycetota</taxon>
        <taxon>Actinomycetes</taxon>
        <taxon>Streptosporangiales</taxon>
        <taxon>Thermomonosporaceae</taxon>
        <taxon>Actinomadura</taxon>
    </lineage>
</organism>
<dbReference type="InterPro" id="IPR001227">
    <property type="entry name" value="Ac_transferase_dom_sf"/>
</dbReference>
<feature type="compositionally biased region" description="Polar residues" evidence="4">
    <location>
        <begin position="1747"/>
        <end position="1767"/>
    </location>
</feature>
<dbReference type="SUPFAM" id="SSF55048">
    <property type="entry name" value="Probable ACP-binding domain of malonyl-CoA ACP transacylase"/>
    <property type="match status" value="1"/>
</dbReference>
<evidence type="ECO:0000256" key="3">
    <source>
        <dbReference type="ARBA" id="ARBA00022679"/>
    </source>
</evidence>
<dbReference type="RefSeq" id="WP_141967502.1">
    <property type="nucleotide sequence ID" value="NZ_VFPO01000001.1"/>
</dbReference>
<dbReference type="Gene3D" id="3.20.20.70">
    <property type="entry name" value="Aldolase class I"/>
    <property type="match status" value="2"/>
</dbReference>
<dbReference type="Gene3D" id="3.40.50.720">
    <property type="entry name" value="NAD(P)-binding Rossmann-like Domain"/>
    <property type="match status" value="1"/>
</dbReference>
<feature type="compositionally biased region" description="Basic and acidic residues" evidence="4">
    <location>
        <begin position="1879"/>
        <end position="1890"/>
    </location>
</feature>
<dbReference type="PANTHER" id="PTHR43074">
    <property type="entry name" value="OMEGA-3 POLYUNSATURATED FATTY ACID SYNTHASE PFAB-RELATED"/>
    <property type="match status" value="1"/>
</dbReference>
<dbReference type="GO" id="GO:0016746">
    <property type="term" value="F:acyltransferase activity"/>
    <property type="evidence" value="ECO:0007669"/>
    <property type="project" value="InterPro"/>
</dbReference>